<name>A0A9Q9M523_LEICA</name>
<organism evidence="3 4">
    <name type="scientific">Leisingera caerulea</name>
    <name type="common">Phaeobacter caeruleus</name>
    <dbReference type="NCBI Taxonomy" id="506591"/>
    <lineage>
        <taxon>Bacteria</taxon>
        <taxon>Pseudomonadati</taxon>
        <taxon>Pseudomonadota</taxon>
        <taxon>Alphaproteobacteria</taxon>
        <taxon>Rhodobacterales</taxon>
        <taxon>Roseobacteraceae</taxon>
        <taxon>Leisingera</taxon>
    </lineage>
</organism>
<dbReference type="Proteomes" id="UP001058713">
    <property type="component" value="Plasmid unnamed1"/>
</dbReference>
<keyword evidence="3" id="KW-0614">Plasmid</keyword>
<evidence type="ECO:0000259" key="2">
    <source>
        <dbReference type="Pfam" id="PF25169"/>
    </source>
</evidence>
<dbReference type="InterPro" id="IPR057152">
    <property type="entry name" value="DUF7830"/>
</dbReference>
<dbReference type="RefSeq" id="WP_311199585.1">
    <property type="nucleotide sequence ID" value="NZ_CP081071.1"/>
</dbReference>
<reference evidence="3" key="1">
    <citation type="submission" date="2021-08" db="EMBL/GenBank/DDBJ databases">
        <authorList>
            <person name="Nwanade C."/>
            <person name="Wang M."/>
            <person name="Masoudi A."/>
            <person name="Yu Z."/>
            <person name="Liu J."/>
        </authorList>
    </citation>
    <scope>NUCLEOTIDE SEQUENCE</scope>
    <source>
        <strain evidence="3">S122</strain>
        <plasmid evidence="3">unnamed1</plasmid>
    </source>
</reference>
<dbReference type="AlphaFoldDB" id="A0A9Q9M523"/>
<dbReference type="KEGG" id="lcae:K3721_19185"/>
<protein>
    <recommendedName>
        <fullName evidence="5">Competence protein</fullName>
    </recommendedName>
</protein>
<dbReference type="Pfam" id="PF25169">
    <property type="entry name" value="DUF7830"/>
    <property type="match status" value="1"/>
</dbReference>
<feature type="domain" description="DUF7830" evidence="2">
    <location>
        <begin position="39"/>
        <end position="95"/>
    </location>
</feature>
<accession>A0A9Q9M523</accession>
<geneLocation type="plasmid" evidence="3 4">
    <name>unnamed1</name>
</geneLocation>
<sequence length="446" mass="49989">MTFADELPERAIPTALDGQQAIPRSIRELMTNPALTKELRHRSFRARTSGEKPPLVCACCGEPVFIAMAPRRDVKLPYFKHFNDRGTDCPWITGSTSDQRAVRARQYRGRQTSPRHDKLVLELCSMLAGDPEIQDVAVERYCSPTASDGHGRFPDVYAEHIDGRRFAFELQLSTTLLGEIAARRAFYLAEGIQLFWVMDNQAKDLDRAAFQDVIHDHSFDVFLIDERIAALARSENKFLLGRKALRGSVLEARPNFSLDDVTFTGLALPFVEDGLTSALLETSRAQRRPLIEWIKAEQPVRQNWDAFKRMPVPRGNEATWKALDTVDAVNLGSLMAVVYTCCQLAKRVHLKGTDFPNYDTGENSLSALLNSWCSARDRAPLVNFLDKTVDALKLRDELNPSTIRCLDGATSVDAPVARLAAALLAFFFAEIHDPAVREALQARRDS</sequence>
<dbReference type="InterPro" id="IPR046099">
    <property type="entry name" value="DUF6035"/>
</dbReference>
<evidence type="ECO:0000313" key="3">
    <source>
        <dbReference type="EMBL" id="UWQ55959.1"/>
    </source>
</evidence>
<proteinExistence type="predicted"/>
<evidence type="ECO:0000259" key="1">
    <source>
        <dbReference type="Pfam" id="PF19500"/>
    </source>
</evidence>
<dbReference type="Pfam" id="PF19500">
    <property type="entry name" value="DUF6035"/>
    <property type="match status" value="1"/>
</dbReference>
<evidence type="ECO:0008006" key="5">
    <source>
        <dbReference type="Google" id="ProtNLM"/>
    </source>
</evidence>
<evidence type="ECO:0000313" key="4">
    <source>
        <dbReference type="Proteomes" id="UP001058713"/>
    </source>
</evidence>
<feature type="domain" description="DUF6035" evidence="1">
    <location>
        <begin position="106"/>
        <end position="222"/>
    </location>
</feature>
<dbReference type="EMBL" id="CP081071">
    <property type="protein sequence ID" value="UWQ55959.1"/>
    <property type="molecule type" value="Genomic_DNA"/>
</dbReference>
<gene>
    <name evidence="3" type="ORF">K3721_19185</name>
</gene>